<evidence type="ECO:0000313" key="2">
    <source>
        <dbReference type="EMBL" id="KAG0498421.1"/>
    </source>
</evidence>
<gene>
    <name evidence="2" type="ORF">HPP92_003112</name>
</gene>
<protein>
    <submittedName>
        <fullName evidence="2">Uncharacterized protein</fullName>
    </submittedName>
</protein>
<feature type="region of interest" description="Disordered" evidence="1">
    <location>
        <begin position="1"/>
        <end position="21"/>
    </location>
</feature>
<dbReference type="Proteomes" id="UP000636800">
    <property type="component" value="Chromosome 1"/>
</dbReference>
<comment type="caution">
    <text evidence="2">The sequence shown here is derived from an EMBL/GenBank/DDBJ whole genome shotgun (WGS) entry which is preliminary data.</text>
</comment>
<sequence length="77" mass="7964">MASGAGENRGRDWEGTDQCGAARAQASSRMVSYAAASERGVRSREEFASFDEEVGGGGIPKQIAKGEELGWPASNGG</sequence>
<proteinExistence type="predicted"/>
<reference evidence="2 3" key="1">
    <citation type="journal article" date="2020" name="Nat. Food">
        <title>A phased Vanilla planifolia genome enables genetic improvement of flavour and production.</title>
        <authorList>
            <person name="Hasing T."/>
            <person name="Tang H."/>
            <person name="Brym M."/>
            <person name="Khazi F."/>
            <person name="Huang T."/>
            <person name="Chambers A.H."/>
        </authorList>
    </citation>
    <scope>NUCLEOTIDE SEQUENCE [LARGE SCALE GENOMIC DNA]</scope>
    <source>
        <tissue evidence="2">Leaf</tissue>
    </source>
</reference>
<name>A0A835S1M0_VANPL</name>
<keyword evidence="3" id="KW-1185">Reference proteome</keyword>
<feature type="region of interest" description="Disordered" evidence="1">
    <location>
        <begin position="52"/>
        <end position="77"/>
    </location>
</feature>
<dbReference type="EMBL" id="JADCNL010000001">
    <property type="protein sequence ID" value="KAG0498421.1"/>
    <property type="molecule type" value="Genomic_DNA"/>
</dbReference>
<accession>A0A835S1M0</accession>
<evidence type="ECO:0000256" key="1">
    <source>
        <dbReference type="SAM" id="MobiDB-lite"/>
    </source>
</evidence>
<organism evidence="2 3">
    <name type="scientific">Vanilla planifolia</name>
    <name type="common">Vanilla</name>
    <dbReference type="NCBI Taxonomy" id="51239"/>
    <lineage>
        <taxon>Eukaryota</taxon>
        <taxon>Viridiplantae</taxon>
        <taxon>Streptophyta</taxon>
        <taxon>Embryophyta</taxon>
        <taxon>Tracheophyta</taxon>
        <taxon>Spermatophyta</taxon>
        <taxon>Magnoliopsida</taxon>
        <taxon>Liliopsida</taxon>
        <taxon>Asparagales</taxon>
        <taxon>Orchidaceae</taxon>
        <taxon>Vanilloideae</taxon>
        <taxon>Vanilleae</taxon>
        <taxon>Vanilla</taxon>
    </lineage>
</organism>
<dbReference type="AlphaFoldDB" id="A0A835S1M0"/>
<dbReference type="OrthoDB" id="167668at2759"/>
<evidence type="ECO:0000313" key="3">
    <source>
        <dbReference type="Proteomes" id="UP000636800"/>
    </source>
</evidence>